<sequence length="66" mass="7126">MNSLFNWKGKRVLVTGGTSFIGSTLVDALIKKGAAVRIVDDLSSGKLENIENYLKSASYADFTKAD</sequence>
<accession>A0A0G0UTZ9</accession>
<dbReference type="InterPro" id="IPR036291">
    <property type="entry name" value="NAD(P)-bd_dom_sf"/>
</dbReference>
<evidence type="ECO:0000259" key="1">
    <source>
        <dbReference type="Pfam" id="PF01370"/>
    </source>
</evidence>
<reference evidence="2 3" key="1">
    <citation type="journal article" date="2015" name="Nature">
        <title>rRNA introns, odd ribosomes, and small enigmatic genomes across a large radiation of phyla.</title>
        <authorList>
            <person name="Brown C.T."/>
            <person name="Hug L.A."/>
            <person name="Thomas B.C."/>
            <person name="Sharon I."/>
            <person name="Castelle C.J."/>
            <person name="Singh A."/>
            <person name="Wilkins M.J."/>
            <person name="Williams K.H."/>
            <person name="Banfield J.F."/>
        </authorList>
    </citation>
    <scope>NUCLEOTIDE SEQUENCE [LARGE SCALE GENOMIC DNA]</scope>
</reference>
<feature type="domain" description="NAD-dependent epimerase/dehydratase" evidence="1">
    <location>
        <begin position="12"/>
        <end position="62"/>
    </location>
</feature>
<gene>
    <name evidence="2" type="ORF">UU03_C0011G0001</name>
</gene>
<dbReference type="Pfam" id="PF01370">
    <property type="entry name" value="Epimerase"/>
    <property type="match status" value="1"/>
</dbReference>
<dbReference type="EMBL" id="LBZB01000011">
    <property type="protein sequence ID" value="KKR63120.1"/>
    <property type="molecule type" value="Genomic_DNA"/>
</dbReference>
<comment type="caution">
    <text evidence="2">The sequence shown here is derived from an EMBL/GenBank/DDBJ whole genome shotgun (WGS) entry which is preliminary data.</text>
</comment>
<dbReference type="Proteomes" id="UP000034613">
    <property type="component" value="Unassembled WGS sequence"/>
</dbReference>
<organism evidence="2 3">
    <name type="scientific">Candidatus Woesebacteria bacterium GW2011_GWA1_40_45</name>
    <dbReference type="NCBI Taxonomy" id="1618554"/>
    <lineage>
        <taxon>Bacteria</taxon>
        <taxon>Candidatus Woeseibacteriota</taxon>
    </lineage>
</organism>
<dbReference type="InterPro" id="IPR001509">
    <property type="entry name" value="Epimerase_deHydtase"/>
</dbReference>
<dbReference type="SUPFAM" id="SSF51735">
    <property type="entry name" value="NAD(P)-binding Rossmann-fold domains"/>
    <property type="match status" value="1"/>
</dbReference>
<feature type="non-terminal residue" evidence="2">
    <location>
        <position position="66"/>
    </location>
</feature>
<dbReference type="Gene3D" id="3.40.50.720">
    <property type="entry name" value="NAD(P)-binding Rossmann-like Domain"/>
    <property type="match status" value="1"/>
</dbReference>
<proteinExistence type="predicted"/>
<evidence type="ECO:0000313" key="3">
    <source>
        <dbReference type="Proteomes" id="UP000034613"/>
    </source>
</evidence>
<evidence type="ECO:0000313" key="2">
    <source>
        <dbReference type="EMBL" id="KKR63120.1"/>
    </source>
</evidence>
<dbReference type="AlphaFoldDB" id="A0A0G0UTZ9"/>
<protein>
    <submittedName>
        <fullName evidence="2">UDP-or dTTP-glucose 4-epimerase or 4-6-dehydratase</fullName>
    </submittedName>
</protein>
<name>A0A0G0UTZ9_9BACT</name>